<organism evidence="1 2">
    <name type="scientific">Peronospora destructor</name>
    <dbReference type="NCBI Taxonomy" id="86335"/>
    <lineage>
        <taxon>Eukaryota</taxon>
        <taxon>Sar</taxon>
        <taxon>Stramenopiles</taxon>
        <taxon>Oomycota</taxon>
        <taxon>Peronosporomycetes</taxon>
        <taxon>Peronosporales</taxon>
        <taxon>Peronosporaceae</taxon>
        <taxon>Peronospora</taxon>
    </lineage>
</organism>
<comment type="caution">
    <text evidence="1">The sequence shown here is derived from an EMBL/GenBank/DDBJ whole genome shotgun (WGS) entry which is preliminary data.</text>
</comment>
<dbReference type="AlphaFoldDB" id="A0AAV0US80"/>
<evidence type="ECO:0000313" key="1">
    <source>
        <dbReference type="EMBL" id="CAI5738813.1"/>
    </source>
</evidence>
<reference evidence="1" key="1">
    <citation type="submission" date="2022-12" db="EMBL/GenBank/DDBJ databases">
        <authorList>
            <person name="Webb A."/>
        </authorList>
    </citation>
    <scope>NUCLEOTIDE SEQUENCE</scope>
    <source>
        <strain evidence="1">Pd1</strain>
    </source>
</reference>
<name>A0AAV0US80_9STRA</name>
<accession>A0AAV0US80</accession>
<protein>
    <submittedName>
        <fullName evidence="1">Uncharacterized protein</fullName>
    </submittedName>
</protein>
<dbReference type="EMBL" id="CANTFM010001375">
    <property type="protein sequence ID" value="CAI5738813.1"/>
    <property type="molecule type" value="Genomic_DNA"/>
</dbReference>
<sequence>MFCCLWNPSHGVKFNTSLLANGSSNGSASCACQQTENSNDQVQVSLSYRTAEYQAKNPSNDRSLNIVKATDSGVEPPRPAVEQLRTSLCQHILVQVTSTNSSDEVCAIVKSAFYRSDEELKQSLLALPPNIYMS</sequence>
<proteinExistence type="predicted"/>
<evidence type="ECO:0000313" key="2">
    <source>
        <dbReference type="Proteomes" id="UP001162029"/>
    </source>
</evidence>
<dbReference type="Proteomes" id="UP001162029">
    <property type="component" value="Unassembled WGS sequence"/>
</dbReference>
<keyword evidence="2" id="KW-1185">Reference proteome</keyword>
<gene>
    <name evidence="1" type="ORF">PDE001_LOCUS7017</name>
</gene>